<dbReference type="InterPro" id="IPR006164">
    <property type="entry name" value="DNA_bd_Ku70/Ku80"/>
</dbReference>
<keyword evidence="2" id="KW-0227">DNA damage</keyword>
<dbReference type="PANTHER" id="PTHR41251:SF1">
    <property type="entry name" value="NON-HOMOLOGOUS END JOINING PROTEIN KU"/>
    <property type="match status" value="1"/>
</dbReference>
<dbReference type="InterPro" id="IPR016194">
    <property type="entry name" value="SPOC-like_C_dom_sf"/>
</dbReference>
<comment type="subunit">
    <text evidence="2">Homodimer. Interacts with LigD.</text>
</comment>
<comment type="function">
    <text evidence="2">With LigD forms a non-homologous end joining (NHEJ) DNA repair enzyme, which repairs dsDNA breaks with reduced fidelity. Binds linear dsDNA with 5'- and 3'- overhangs but not closed circular dsDNA nor ssDNA. Recruits and stimulates the ligase activity of LigD.</text>
</comment>
<proteinExistence type="inferred from homology"/>
<sequence length="276" mass="31654">MLHTVWKGKLAFGLIEIPIRLHAAVDDFTIKLRTIHKTCYTPIQYEKVCPACGQEVSHDETMKGYETSSGRFIPITESELEKLKEPFEEEKDIQLLHFIDLDEVDPLYFDRSYFLSPSEGGKKAYFLLHEALKHSNRAGFASLFLHSNQKLALIRAYENILVMETIHYHNEIRQIRDIPNISFDHEVSARDLELTGALIEELTAPFQPEKYVNEYQEALAQFIEQKLEQKEAIAIGHQPAPKDVASLMAALKASLDHPIVSPQQLKQKKTVKRKEA</sequence>
<comment type="similarity">
    <text evidence="2">Belongs to the prokaryotic Ku family.</text>
</comment>
<keyword evidence="2" id="KW-0234">DNA repair</keyword>
<dbReference type="EMBL" id="JBHRZT010000072">
    <property type="protein sequence ID" value="MFC3886086.1"/>
    <property type="molecule type" value="Genomic_DNA"/>
</dbReference>
<reference evidence="5" key="1">
    <citation type="journal article" date="2019" name="Int. J. Syst. Evol. Microbiol.">
        <title>The Global Catalogue of Microorganisms (GCM) 10K type strain sequencing project: providing services to taxonomists for standard genome sequencing and annotation.</title>
        <authorList>
            <consortium name="The Broad Institute Genomics Platform"/>
            <consortium name="The Broad Institute Genome Sequencing Center for Infectious Disease"/>
            <person name="Wu L."/>
            <person name="Ma J."/>
        </authorList>
    </citation>
    <scope>NUCLEOTIDE SEQUENCE [LARGE SCALE GENOMIC DNA]</scope>
    <source>
        <strain evidence="5">CCUG 61889</strain>
    </source>
</reference>
<dbReference type="InterPro" id="IPR002093">
    <property type="entry name" value="BRCA2_repeat"/>
</dbReference>
<gene>
    <name evidence="2" type="primary">ku</name>
    <name evidence="4" type="ORF">ACFOU2_22430</name>
</gene>
<dbReference type="PANTHER" id="PTHR41251">
    <property type="entry name" value="NON-HOMOLOGOUS END JOINING PROTEIN KU"/>
    <property type="match status" value="1"/>
</dbReference>
<dbReference type="Proteomes" id="UP001595752">
    <property type="component" value="Unassembled WGS sequence"/>
</dbReference>
<dbReference type="NCBIfam" id="TIGR02772">
    <property type="entry name" value="Ku_bact"/>
    <property type="match status" value="1"/>
</dbReference>
<dbReference type="PROSITE" id="PS50138">
    <property type="entry name" value="BRCA2_REPEAT"/>
    <property type="match status" value="1"/>
</dbReference>
<dbReference type="InterPro" id="IPR009187">
    <property type="entry name" value="Prok_Ku"/>
</dbReference>
<dbReference type="PIRSF" id="PIRSF006493">
    <property type="entry name" value="Prok_Ku"/>
    <property type="match status" value="1"/>
</dbReference>
<comment type="caution">
    <text evidence="4">The sequence shown here is derived from an EMBL/GenBank/DDBJ whole genome shotgun (WGS) entry which is preliminary data.</text>
</comment>
<dbReference type="HAMAP" id="MF_01875">
    <property type="entry name" value="Prokaryotic_Ku"/>
    <property type="match status" value="1"/>
</dbReference>
<dbReference type="Gene3D" id="2.40.290.10">
    <property type="match status" value="1"/>
</dbReference>
<evidence type="ECO:0000313" key="5">
    <source>
        <dbReference type="Proteomes" id="UP001595752"/>
    </source>
</evidence>
<keyword evidence="5" id="KW-1185">Reference proteome</keyword>
<evidence type="ECO:0000259" key="3">
    <source>
        <dbReference type="SMART" id="SM00559"/>
    </source>
</evidence>
<evidence type="ECO:0000256" key="1">
    <source>
        <dbReference type="ARBA" id="ARBA00023125"/>
    </source>
</evidence>
<keyword evidence="2" id="KW-0233">DNA recombination</keyword>
<organism evidence="4 5">
    <name type="scientific">Bacillus songklensis</name>
    <dbReference type="NCBI Taxonomy" id="1069116"/>
    <lineage>
        <taxon>Bacteria</taxon>
        <taxon>Bacillati</taxon>
        <taxon>Bacillota</taxon>
        <taxon>Bacilli</taxon>
        <taxon>Bacillales</taxon>
        <taxon>Bacillaceae</taxon>
        <taxon>Bacillus</taxon>
    </lineage>
</organism>
<keyword evidence="1 2" id="KW-0238">DNA-binding</keyword>
<dbReference type="SMART" id="SM00559">
    <property type="entry name" value="Ku78"/>
    <property type="match status" value="1"/>
</dbReference>
<dbReference type="SUPFAM" id="SSF100939">
    <property type="entry name" value="SPOC domain-like"/>
    <property type="match status" value="1"/>
</dbReference>
<dbReference type="RefSeq" id="WP_377918454.1">
    <property type="nucleotide sequence ID" value="NZ_JBHRZT010000072.1"/>
</dbReference>
<protein>
    <recommendedName>
        <fullName evidence="2">Non-homologous end joining protein Ku</fullName>
    </recommendedName>
</protein>
<evidence type="ECO:0000313" key="4">
    <source>
        <dbReference type="EMBL" id="MFC3886086.1"/>
    </source>
</evidence>
<feature type="domain" description="Ku" evidence="3">
    <location>
        <begin position="53"/>
        <end position="184"/>
    </location>
</feature>
<evidence type="ECO:0000256" key="2">
    <source>
        <dbReference type="HAMAP-Rule" id="MF_01875"/>
    </source>
</evidence>
<accession>A0ABV8BA38</accession>
<name>A0ABV8BA38_9BACI</name>
<dbReference type="Pfam" id="PF02735">
    <property type="entry name" value="Ku"/>
    <property type="match status" value="1"/>
</dbReference>